<keyword evidence="4" id="KW-0520">NAD</keyword>
<dbReference type="Gene3D" id="3.40.220.10">
    <property type="entry name" value="Leucine Aminopeptidase, subunit E, domain 1"/>
    <property type="match status" value="1"/>
</dbReference>
<evidence type="ECO:0000256" key="2">
    <source>
        <dbReference type="ARBA" id="ARBA00022676"/>
    </source>
</evidence>
<proteinExistence type="predicted"/>
<comment type="subcellular location">
    <subcellularLocation>
        <location evidence="1">Nucleus</location>
    </subcellularLocation>
</comment>
<feature type="domain" description="C3H1-type" evidence="8">
    <location>
        <begin position="94"/>
        <end position="114"/>
    </location>
</feature>
<accession>A0A817PAK1</accession>
<organism evidence="10 11">
    <name type="scientific">Rotaria socialis</name>
    <dbReference type="NCBI Taxonomy" id="392032"/>
    <lineage>
        <taxon>Eukaryota</taxon>
        <taxon>Metazoa</taxon>
        <taxon>Spiralia</taxon>
        <taxon>Gnathifera</taxon>
        <taxon>Rotifera</taxon>
        <taxon>Eurotatoria</taxon>
        <taxon>Bdelloidea</taxon>
        <taxon>Philodinida</taxon>
        <taxon>Philodinidae</taxon>
        <taxon>Rotaria</taxon>
    </lineage>
</organism>
<evidence type="ECO:0000313" key="11">
    <source>
        <dbReference type="Proteomes" id="UP000663825"/>
    </source>
</evidence>
<keyword evidence="6" id="KW-0863">Zinc-finger</keyword>
<dbReference type="SUPFAM" id="SSF56399">
    <property type="entry name" value="ADP-ribosylation"/>
    <property type="match status" value="1"/>
</dbReference>
<protein>
    <recommendedName>
        <fullName evidence="12">Poly [ADP-ribose] polymerase</fullName>
    </recommendedName>
</protein>
<evidence type="ECO:0000256" key="4">
    <source>
        <dbReference type="ARBA" id="ARBA00023027"/>
    </source>
</evidence>
<dbReference type="InterPro" id="IPR043472">
    <property type="entry name" value="Macro_dom-like"/>
</dbReference>
<feature type="region of interest" description="Disordered" evidence="7">
    <location>
        <begin position="146"/>
        <end position="183"/>
    </location>
</feature>
<dbReference type="InterPro" id="IPR052056">
    <property type="entry name" value="Mono-ARTD/PARP"/>
</dbReference>
<dbReference type="GO" id="GO:0005737">
    <property type="term" value="C:cytoplasm"/>
    <property type="evidence" value="ECO:0007669"/>
    <property type="project" value="TreeGrafter"/>
</dbReference>
<keyword evidence="6" id="KW-0862">Zinc</keyword>
<feature type="domain" description="PARP catalytic" evidence="9">
    <location>
        <begin position="1383"/>
        <end position="1565"/>
    </location>
</feature>
<keyword evidence="3" id="KW-0808">Transferase</keyword>
<comment type="caution">
    <text evidence="10">The sequence shown here is derived from an EMBL/GenBank/DDBJ whole genome shotgun (WGS) entry which is preliminary data.</text>
</comment>
<feature type="region of interest" description="Disordered" evidence="7">
    <location>
        <begin position="603"/>
        <end position="646"/>
    </location>
</feature>
<dbReference type="Gene3D" id="3.90.228.10">
    <property type="match status" value="1"/>
</dbReference>
<evidence type="ECO:0000256" key="1">
    <source>
        <dbReference type="ARBA" id="ARBA00004123"/>
    </source>
</evidence>
<dbReference type="GO" id="GO:0010629">
    <property type="term" value="P:negative regulation of gene expression"/>
    <property type="evidence" value="ECO:0007669"/>
    <property type="project" value="TreeGrafter"/>
</dbReference>
<evidence type="ECO:0000259" key="8">
    <source>
        <dbReference type="PROSITE" id="PS50103"/>
    </source>
</evidence>
<evidence type="ECO:0000256" key="6">
    <source>
        <dbReference type="PROSITE-ProRule" id="PRU00723"/>
    </source>
</evidence>
<dbReference type="PANTHER" id="PTHR14453:SF67">
    <property type="entry name" value="POLY [ADP-RIBOSE] POLYMERASE"/>
    <property type="match status" value="1"/>
</dbReference>
<dbReference type="EMBL" id="CAJNXB010001269">
    <property type="protein sequence ID" value="CAF3153343.1"/>
    <property type="molecule type" value="Genomic_DNA"/>
</dbReference>
<evidence type="ECO:0000256" key="7">
    <source>
        <dbReference type="SAM" id="MobiDB-lite"/>
    </source>
</evidence>
<evidence type="ECO:0000259" key="9">
    <source>
        <dbReference type="PROSITE" id="PS51059"/>
    </source>
</evidence>
<evidence type="ECO:0000256" key="3">
    <source>
        <dbReference type="ARBA" id="ARBA00022679"/>
    </source>
</evidence>
<dbReference type="GO" id="GO:0005634">
    <property type="term" value="C:nucleus"/>
    <property type="evidence" value="ECO:0007669"/>
    <property type="project" value="UniProtKB-SubCell"/>
</dbReference>
<evidence type="ECO:0000256" key="5">
    <source>
        <dbReference type="ARBA" id="ARBA00023242"/>
    </source>
</evidence>
<dbReference type="Proteomes" id="UP000663825">
    <property type="component" value="Unassembled WGS sequence"/>
</dbReference>
<dbReference type="PROSITE" id="PS50103">
    <property type="entry name" value="ZF_C3H1"/>
    <property type="match status" value="1"/>
</dbReference>
<keyword evidence="5" id="KW-0539">Nucleus</keyword>
<reference evidence="10" key="1">
    <citation type="submission" date="2021-02" db="EMBL/GenBank/DDBJ databases">
        <authorList>
            <person name="Nowell W R."/>
        </authorList>
    </citation>
    <scope>NUCLEOTIDE SEQUENCE</scope>
</reference>
<name>A0A817PAK1_9BILA</name>
<sequence length="1565" mass="178423">MSRLGDDIISVFLDRRQCVLTDTDVFRALNSQGISCTVESVRQQVQLLSPALFHLMSNENRTVTISVDPKIEICQGYLSNHCPAKPNPCERLHICRHFEGNCPSANCTFPHDFSKGYNRKIIVEHHCQFINPLLLIKLLRLKKSSSIPPPRQGIPTGFNSRPRGRGQGRGRGRGRRRGRGGRFVNNESFRNLIAQKFDPHRQVDVSFPSSNLAQQINIEIIEMLLSVHDIKIEDRFNEGENEYFRRVTIQLGETNDVEKLLNLSPIPYDGVDIKFKRTHQIIDKTRLLLKTSINNEHDKIISSRIQLYLSTLIKNNPISKIVDLSNENEQIVFVQCDNDIDFNSVRQAHKLKSELSGKHLILTQAYECDALEIHYNEKNKSITVEDLQRILKSAWNDIFALNFPTGDHAEVEFINVQAFKQWLSKVEQVEDQFQVTITPMIDCVDETNDSGSVHSATTVASNVDSRSTASAGLDNRNRLTTIKLIPDWSMIVRHPKFQLEYKEFIHREFGGDIEIQGDEVTYNGMFPRHLHGSDNNVILRDKTKDFMQNFVFRTLLKLERHNIDILEANSADVAFSLIDVNVYRLATRSNEILKFMSKIFPKNNQGSQLGPSPRPTHNSSLPPTLQLKPNKNASVASSGPATSMYPLNTPEQISMFSIDKFEERLRQYLQETFNTKGTFERTGHNNNEKSKGIANRILIKLMGQTNDVENALQDLDNLFSSLHTKIFNEQTSSDWINIDEAIQVIEYHIHLANLLCACQKIAPKKVYIHYFDVTNPQFGVDEQNIDDLIQDQFNTVTITYNQESESSRFRKEWTNLEKKILQRADYKKNICLYKDSNTVYLFGLKDLVQKILREFQVLQNQHDPKICKVTLSERKLKYLTCVAKADLNKLAKKYKSDGLDLNLTRLRQNGEFIAPTDIHSEITESLEALAQINENSFEIDEPGFEILVSKEPERLLTIVNSKCYLEKTIESRRIHILIPKARITELSHGIKQSASSSAVAKALPTSTSVNVGHSKVTILIGDLAAQAVDAIVACSSSEYLCKDIVSKAGAQTMNEYFQLKSSKQFPGSTTGGTLSCKEIYFIPWSPDSHDSADVESSLHSFVSAAYTLAIAKGSKSMAFHAVGCGKMNFDASTIAKYMLRETRKELIKIKIKMNISFVLLPSEQNVYDQFVKHLNQMETVDLLVSHKSPTKKQDDQSTMAYDKKIIKITLISSIENHLMECKQDIMDLARSFSTKSQITNKDDILNWSQDTINKYYDYCLKQGVVPTLDLENVSLELAGSKDAVHEAEKYFLELNNETLKEAHMHSVARSVVWSVEQSPSTDIWEQYSFKLNGMIEDAFLKKHLHLDFQNDADEKCRIVFSSMEQHHGSIIRRVRRKNVDSTLPETWEGSDQNCKRVTLQPSSNEYQDVLARFHATMLGKYLQIVKIERIQNERWYKQYDAHREDFKRRYPNTVERLLFHGCPSTSADQIIQECFNRSFAGVNGVAYGNGVYFHTNAIYSHQYAKQGNSGERTIFLVRVLIGKTCKGDPSMKSPPSGYDTTTDGKDIFVVYHDAGAYADHLITYK</sequence>
<dbReference type="InterPro" id="IPR000571">
    <property type="entry name" value="Znf_CCCH"/>
</dbReference>
<dbReference type="GO" id="GO:0003950">
    <property type="term" value="F:NAD+ poly-ADP-ribosyltransferase activity"/>
    <property type="evidence" value="ECO:0007669"/>
    <property type="project" value="InterPro"/>
</dbReference>
<dbReference type="PANTHER" id="PTHR14453">
    <property type="entry name" value="PARP/ZINC FINGER CCCH TYPE DOMAIN CONTAINING PROTEIN"/>
    <property type="match status" value="1"/>
</dbReference>
<feature type="zinc finger region" description="C3H1-type" evidence="6">
    <location>
        <begin position="94"/>
        <end position="114"/>
    </location>
</feature>
<keyword evidence="6" id="KW-0479">Metal-binding</keyword>
<dbReference type="SUPFAM" id="SSF52949">
    <property type="entry name" value="Macro domain-like"/>
    <property type="match status" value="1"/>
</dbReference>
<keyword evidence="2" id="KW-0328">Glycosyltransferase</keyword>
<dbReference type="InterPro" id="IPR012317">
    <property type="entry name" value="Poly(ADP-ribose)pol_cat_dom"/>
</dbReference>
<dbReference type="SUPFAM" id="SSF117839">
    <property type="entry name" value="WWE domain"/>
    <property type="match status" value="1"/>
</dbReference>
<dbReference type="PROSITE" id="PS51059">
    <property type="entry name" value="PARP_CATALYTIC"/>
    <property type="match status" value="1"/>
</dbReference>
<dbReference type="GO" id="GO:0003714">
    <property type="term" value="F:transcription corepressor activity"/>
    <property type="evidence" value="ECO:0007669"/>
    <property type="project" value="TreeGrafter"/>
</dbReference>
<dbReference type="InterPro" id="IPR037197">
    <property type="entry name" value="WWE_dom_sf"/>
</dbReference>
<evidence type="ECO:0000313" key="10">
    <source>
        <dbReference type="EMBL" id="CAF3153343.1"/>
    </source>
</evidence>
<feature type="compositionally biased region" description="Basic residues" evidence="7">
    <location>
        <begin position="162"/>
        <end position="180"/>
    </location>
</feature>
<evidence type="ECO:0008006" key="12">
    <source>
        <dbReference type="Google" id="ProtNLM"/>
    </source>
</evidence>
<dbReference type="Pfam" id="PF00644">
    <property type="entry name" value="PARP"/>
    <property type="match status" value="1"/>
</dbReference>
<gene>
    <name evidence="10" type="ORF">TIS948_LOCUS9839</name>
</gene>
<dbReference type="OrthoDB" id="6133115at2759"/>
<dbReference type="GO" id="GO:0008270">
    <property type="term" value="F:zinc ion binding"/>
    <property type="evidence" value="ECO:0007669"/>
    <property type="project" value="UniProtKB-KW"/>
</dbReference>